<dbReference type="GO" id="GO:0022857">
    <property type="term" value="F:transmembrane transporter activity"/>
    <property type="evidence" value="ECO:0007669"/>
    <property type="project" value="InterPro"/>
</dbReference>
<feature type="transmembrane region" description="Helical" evidence="6">
    <location>
        <begin position="39"/>
        <end position="63"/>
    </location>
</feature>
<dbReference type="GO" id="GO:0005886">
    <property type="term" value="C:plasma membrane"/>
    <property type="evidence" value="ECO:0007669"/>
    <property type="project" value="UniProtKB-SubCell"/>
</dbReference>
<accession>A0A1I6MDS3</accession>
<proteinExistence type="predicted"/>
<keyword evidence="2" id="KW-1003">Cell membrane</keyword>
<keyword evidence="8" id="KW-1185">Reference proteome</keyword>
<evidence type="ECO:0000256" key="5">
    <source>
        <dbReference type="ARBA" id="ARBA00023136"/>
    </source>
</evidence>
<dbReference type="InterPro" id="IPR001851">
    <property type="entry name" value="ABC_transp_permease"/>
</dbReference>
<comment type="subcellular location">
    <subcellularLocation>
        <location evidence="1">Cell membrane</location>
        <topology evidence="1">Multi-pass membrane protein</topology>
    </subcellularLocation>
</comment>
<keyword evidence="3 6" id="KW-0812">Transmembrane</keyword>
<evidence type="ECO:0000256" key="3">
    <source>
        <dbReference type="ARBA" id="ARBA00022692"/>
    </source>
</evidence>
<feature type="transmembrane region" description="Helical" evidence="6">
    <location>
        <begin position="294"/>
        <end position="313"/>
    </location>
</feature>
<dbReference type="Pfam" id="PF02653">
    <property type="entry name" value="BPD_transp_2"/>
    <property type="match status" value="1"/>
</dbReference>
<evidence type="ECO:0000313" key="8">
    <source>
        <dbReference type="Proteomes" id="UP000198926"/>
    </source>
</evidence>
<sequence>MTIVEFFQTLLTASFFAAILRAATPMVFAALGGLISELAGVINVALEGMMLIAAFFGVVGSTWAASVWPEASPLFFALVGAAAGLGAAMLLALVLAVFYLEFDANLIIAGVGINILAAGLTVFLLFSISGDKGSSAGLTSFALPTLPLRLLQDIPVIGGLFAGANGNGHHVLVYAALLAIGLVWVFLHKTRLGLRLRAVGENPDACRTVGVPVKRIQYVAILLSGFLAGLGGIYLSMGYLTLFQANMTAGRGFLALAAIFLGARSVFGTAGAAAFFGLASVFAAQLGLLDVPTAVVFSVAPLVTILALLAFAWRRQRRTRAQVAAELITLNARRKDTPDAQA</sequence>
<dbReference type="STRING" id="1123755.SAMN05444714_1621"/>
<keyword evidence="4 6" id="KW-1133">Transmembrane helix</keyword>
<protein>
    <submittedName>
        <fullName evidence="7">Nucleoside ABC transporter membrane protein</fullName>
    </submittedName>
</protein>
<evidence type="ECO:0000256" key="2">
    <source>
        <dbReference type="ARBA" id="ARBA00022475"/>
    </source>
</evidence>
<gene>
    <name evidence="7" type="ORF">SAMN05444714_1621</name>
</gene>
<organism evidence="7 8">
    <name type="scientific">Yoonia litorea</name>
    <dbReference type="NCBI Taxonomy" id="1123755"/>
    <lineage>
        <taxon>Bacteria</taxon>
        <taxon>Pseudomonadati</taxon>
        <taxon>Pseudomonadota</taxon>
        <taxon>Alphaproteobacteria</taxon>
        <taxon>Rhodobacterales</taxon>
        <taxon>Paracoccaceae</taxon>
        <taxon>Yoonia</taxon>
    </lineage>
</organism>
<feature type="transmembrane region" description="Helical" evidence="6">
    <location>
        <begin position="171"/>
        <end position="187"/>
    </location>
</feature>
<dbReference type="RefSeq" id="WP_090207745.1">
    <property type="nucleotide sequence ID" value="NZ_FOZM01000001.1"/>
</dbReference>
<feature type="transmembrane region" description="Helical" evidence="6">
    <location>
        <begin position="75"/>
        <end position="100"/>
    </location>
</feature>
<name>A0A1I6MDS3_9RHOB</name>
<dbReference type="OrthoDB" id="9792579at2"/>
<dbReference type="Proteomes" id="UP000198926">
    <property type="component" value="Unassembled WGS sequence"/>
</dbReference>
<evidence type="ECO:0000256" key="6">
    <source>
        <dbReference type="SAM" id="Phobius"/>
    </source>
</evidence>
<reference evidence="7 8" key="1">
    <citation type="submission" date="2016-10" db="EMBL/GenBank/DDBJ databases">
        <authorList>
            <person name="de Groot N.N."/>
        </authorList>
    </citation>
    <scope>NUCLEOTIDE SEQUENCE [LARGE SCALE GENOMIC DNA]</scope>
    <source>
        <strain evidence="7 8">DSM 29433</strain>
    </source>
</reference>
<dbReference type="CDD" id="cd06580">
    <property type="entry name" value="TM_PBP1_transp_TpRbsC_like"/>
    <property type="match status" value="1"/>
</dbReference>
<dbReference type="PANTHER" id="PTHR43370">
    <property type="entry name" value="SUGAR ABC TRANSPORTER INTEGRAL MEMBRANE PROTEIN-RELATED"/>
    <property type="match status" value="1"/>
</dbReference>
<feature type="transmembrane region" description="Helical" evidence="6">
    <location>
        <begin position="216"/>
        <end position="237"/>
    </location>
</feature>
<evidence type="ECO:0000313" key="7">
    <source>
        <dbReference type="EMBL" id="SFS13900.1"/>
    </source>
</evidence>
<evidence type="ECO:0000256" key="4">
    <source>
        <dbReference type="ARBA" id="ARBA00022989"/>
    </source>
</evidence>
<dbReference type="AlphaFoldDB" id="A0A1I6MDS3"/>
<dbReference type="EMBL" id="FOZM01000001">
    <property type="protein sequence ID" value="SFS13900.1"/>
    <property type="molecule type" value="Genomic_DNA"/>
</dbReference>
<evidence type="ECO:0000256" key="1">
    <source>
        <dbReference type="ARBA" id="ARBA00004651"/>
    </source>
</evidence>
<keyword evidence="5 6" id="KW-0472">Membrane</keyword>
<dbReference type="PANTHER" id="PTHR43370:SF1">
    <property type="entry name" value="GUANOSINE ABC TRANSPORTER PERMEASE PROTEIN NUPQ"/>
    <property type="match status" value="1"/>
</dbReference>
<feature type="transmembrane region" description="Helical" evidence="6">
    <location>
        <begin position="106"/>
        <end position="126"/>
    </location>
</feature>